<dbReference type="RefSeq" id="WP_274454465.1">
    <property type="nucleotide sequence ID" value="NZ_CP067097.1"/>
</dbReference>
<reference evidence="5 6" key="1">
    <citation type="submission" date="2023-07" db="EMBL/GenBank/DDBJ databases">
        <title>Genomic Encyclopedia of Type Strains, Phase IV (KMG-IV): sequencing the most valuable type-strain genomes for metagenomic binning, comparative biology and taxonomic classification.</title>
        <authorList>
            <person name="Goeker M."/>
        </authorList>
    </citation>
    <scope>NUCLEOTIDE SEQUENCE [LARGE SCALE GENOMIC DNA]</scope>
    <source>
        <strain evidence="5 6">DSM 4006</strain>
    </source>
</reference>
<name>A0ABT9XKD8_9BACL</name>
<dbReference type="SUPFAM" id="SSF46785">
    <property type="entry name" value="Winged helix' DNA-binding domain"/>
    <property type="match status" value="1"/>
</dbReference>
<dbReference type="InterPro" id="IPR036388">
    <property type="entry name" value="WH-like_DNA-bd_sf"/>
</dbReference>
<comment type="caution">
    <text evidence="5">The sequence shown here is derived from an EMBL/GenBank/DDBJ whole genome shotgun (WGS) entry which is preliminary data.</text>
</comment>
<dbReference type="SUPFAM" id="SSF48008">
    <property type="entry name" value="GntR ligand-binding domain-like"/>
    <property type="match status" value="1"/>
</dbReference>
<dbReference type="InterPro" id="IPR008920">
    <property type="entry name" value="TF_FadR/GntR_C"/>
</dbReference>
<sequence length="228" mass="25112">MAGHELSRSKLYVEIAQTIRTMIEEGRWQPGDKLPTLAELAAMFDCSRATVREALGALRGQGLVEFRHGDGTYVRTASVEMWMEPLEAAILLGAGQARQLVELMTSLLAGIANFAAFRSARLDLEPLRHALFQLECASPVNEEVVSAELHFYLVLAECLGNELLENALRVLQEALRSALRMVHETGVDGTETCRQVFDAVVEGDADRARRAVFAYGACLLQNFETADT</sequence>
<proteinExistence type="predicted"/>
<evidence type="ECO:0000313" key="5">
    <source>
        <dbReference type="EMBL" id="MDQ0190762.1"/>
    </source>
</evidence>
<dbReference type="CDD" id="cd07377">
    <property type="entry name" value="WHTH_GntR"/>
    <property type="match status" value="1"/>
</dbReference>
<dbReference type="InterPro" id="IPR036390">
    <property type="entry name" value="WH_DNA-bd_sf"/>
</dbReference>
<dbReference type="PROSITE" id="PS50949">
    <property type="entry name" value="HTH_GNTR"/>
    <property type="match status" value="1"/>
</dbReference>
<dbReference type="Pfam" id="PF00392">
    <property type="entry name" value="GntR"/>
    <property type="match status" value="1"/>
</dbReference>
<dbReference type="Gene3D" id="1.20.120.530">
    <property type="entry name" value="GntR ligand-binding domain-like"/>
    <property type="match status" value="1"/>
</dbReference>
<evidence type="ECO:0000256" key="1">
    <source>
        <dbReference type="ARBA" id="ARBA00023015"/>
    </source>
</evidence>
<protein>
    <submittedName>
        <fullName evidence="5">GntR family transcriptional repressor for pyruvate dehydrogenase complex</fullName>
    </submittedName>
</protein>
<dbReference type="PANTHER" id="PTHR43537">
    <property type="entry name" value="TRANSCRIPTIONAL REGULATOR, GNTR FAMILY"/>
    <property type="match status" value="1"/>
</dbReference>
<dbReference type="InterPro" id="IPR000524">
    <property type="entry name" value="Tscrpt_reg_HTH_GntR"/>
</dbReference>
<evidence type="ECO:0000313" key="6">
    <source>
        <dbReference type="Proteomes" id="UP001232973"/>
    </source>
</evidence>
<keyword evidence="3" id="KW-0804">Transcription</keyword>
<accession>A0ABT9XKD8</accession>
<dbReference type="Proteomes" id="UP001232973">
    <property type="component" value="Unassembled WGS sequence"/>
</dbReference>
<dbReference type="SMART" id="SM00345">
    <property type="entry name" value="HTH_GNTR"/>
    <property type="match status" value="1"/>
</dbReference>
<dbReference type="Gene3D" id="1.10.10.10">
    <property type="entry name" value="Winged helix-like DNA-binding domain superfamily/Winged helix DNA-binding domain"/>
    <property type="match status" value="1"/>
</dbReference>
<dbReference type="PANTHER" id="PTHR43537:SF5">
    <property type="entry name" value="UXU OPERON TRANSCRIPTIONAL REGULATOR"/>
    <property type="match status" value="1"/>
</dbReference>
<dbReference type="InterPro" id="IPR011711">
    <property type="entry name" value="GntR_C"/>
</dbReference>
<keyword evidence="1" id="KW-0805">Transcription regulation</keyword>
<dbReference type="SMART" id="SM00895">
    <property type="entry name" value="FCD"/>
    <property type="match status" value="1"/>
</dbReference>
<keyword evidence="6" id="KW-1185">Reference proteome</keyword>
<keyword evidence="5" id="KW-0670">Pyruvate</keyword>
<evidence type="ECO:0000256" key="3">
    <source>
        <dbReference type="ARBA" id="ARBA00023163"/>
    </source>
</evidence>
<dbReference type="EMBL" id="JAUSTP010000023">
    <property type="protein sequence ID" value="MDQ0190762.1"/>
    <property type="molecule type" value="Genomic_DNA"/>
</dbReference>
<dbReference type="PRINTS" id="PR00035">
    <property type="entry name" value="HTHGNTR"/>
</dbReference>
<evidence type="ECO:0000259" key="4">
    <source>
        <dbReference type="PROSITE" id="PS50949"/>
    </source>
</evidence>
<evidence type="ECO:0000256" key="2">
    <source>
        <dbReference type="ARBA" id="ARBA00023125"/>
    </source>
</evidence>
<keyword evidence="2" id="KW-0238">DNA-binding</keyword>
<organism evidence="5 6">
    <name type="scientific">Alicyclobacillus cycloheptanicus</name>
    <dbReference type="NCBI Taxonomy" id="1457"/>
    <lineage>
        <taxon>Bacteria</taxon>
        <taxon>Bacillati</taxon>
        <taxon>Bacillota</taxon>
        <taxon>Bacilli</taxon>
        <taxon>Bacillales</taxon>
        <taxon>Alicyclobacillaceae</taxon>
        <taxon>Alicyclobacillus</taxon>
    </lineage>
</organism>
<dbReference type="Pfam" id="PF07729">
    <property type="entry name" value="FCD"/>
    <property type="match status" value="1"/>
</dbReference>
<feature type="domain" description="HTH gntR-type" evidence="4">
    <location>
        <begin position="9"/>
        <end position="77"/>
    </location>
</feature>
<gene>
    <name evidence="5" type="ORF">J2S03_002629</name>
</gene>